<organism evidence="1 2">
    <name type="scientific">Vermiconidia calcicola</name>
    <dbReference type="NCBI Taxonomy" id="1690605"/>
    <lineage>
        <taxon>Eukaryota</taxon>
        <taxon>Fungi</taxon>
        <taxon>Dikarya</taxon>
        <taxon>Ascomycota</taxon>
        <taxon>Pezizomycotina</taxon>
        <taxon>Dothideomycetes</taxon>
        <taxon>Dothideomycetidae</taxon>
        <taxon>Mycosphaerellales</taxon>
        <taxon>Extremaceae</taxon>
        <taxon>Vermiconidia</taxon>
    </lineage>
</organism>
<sequence>MGDVGSYRRRWSGTTLGYRYNANRPWSHGMVFGNYLPQDPNGMTEDEAVLEMVHELGHAAGLDHEHQRPDAHKYIQIHRENIPGYNTCLRKIESVTDGTFVSGTTVEERMDEVWNSDALATEYFTKALPFMNGNLEEGQENHPYSKSEEPFFDFDSVMIYSSDSNARRGTYSMTRKAPFNSGGELIWQGGHPDPKRAMPSRGDIERIKQLYPIHSTAEDAPGSPDDDFPGSPMDEDGDTTGDDAPWSPDDDVPGSPMDEDDDTTDDDAPGSPEDKRAPSGSSASVETGIPSSSQWNPVRVKLPGLPETIIRPPPPYPSDATRPARNVVFPESPDWRQYIPKISDLDEDV</sequence>
<gene>
    <name evidence="1" type="ORF">LTR37_005548</name>
</gene>
<dbReference type="Proteomes" id="UP001281147">
    <property type="component" value="Unassembled WGS sequence"/>
</dbReference>
<keyword evidence="2" id="KW-1185">Reference proteome</keyword>
<comment type="caution">
    <text evidence="1">The sequence shown here is derived from an EMBL/GenBank/DDBJ whole genome shotgun (WGS) entry which is preliminary data.</text>
</comment>
<accession>A0ACC3NJ71</accession>
<evidence type="ECO:0000313" key="2">
    <source>
        <dbReference type="Proteomes" id="UP001281147"/>
    </source>
</evidence>
<reference evidence="1" key="1">
    <citation type="submission" date="2023-07" db="EMBL/GenBank/DDBJ databases">
        <title>Black Yeasts Isolated from many extreme environments.</title>
        <authorList>
            <person name="Coleine C."/>
            <person name="Stajich J.E."/>
            <person name="Selbmann L."/>
        </authorList>
    </citation>
    <scope>NUCLEOTIDE SEQUENCE</scope>
    <source>
        <strain evidence="1">CCFEE 5714</strain>
    </source>
</reference>
<evidence type="ECO:0000313" key="1">
    <source>
        <dbReference type="EMBL" id="KAK3717777.1"/>
    </source>
</evidence>
<protein>
    <submittedName>
        <fullName evidence="1">Uncharacterized protein</fullName>
    </submittedName>
</protein>
<name>A0ACC3NJ71_9PEZI</name>
<dbReference type="EMBL" id="JAUTXU010000035">
    <property type="protein sequence ID" value="KAK3717777.1"/>
    <property type="molecule type" value="Genomic_DNA"/>
</dbReference>
<proteinExistence type="predicted"/>